<keyword evidence="5" id="KW-0804">Transcription</keyword>
<evidence type="ECO:0000256" key="2">
    <source>
        <dbReference type="ARBA" id="ARBA00007859"/>
    </source>
</evidence>
<keyword evidence="6" id="KW-0539">Nucleus</keyword>
<evidence type="ECO:0000313" key="10">
    <source>
        <dbReference type="Proteomes" id="UP001367676"/>
    </source>
</evidence>
<feature type="region of interest" description="Disordered" evidence="7">
    <location>
        <begin position="1"/>
        <end position="24"/>
    </location>
</feature>
<dbReference type="InterPro" id="IPR031963">
    <property type="entry name" value="SAP130_C"/>
</dbReference>
<evidence type="ECO:0000259" key="8">
    <source>
        <dbReference type="Pfam" id="PF16014"/>
    </source>
</evidence>
<keyword evidence="4" id="KW-0805">Transcription regulation</keyword>
<organism evidence="9 10">
    <name type="scientific">Parthenolecanium corni</name>
    <dbReference type="NCBI Taxonomy" id="536013"/>
    <lineage>
        <taxon>Eukaryota</taxon>
        <taxon>Metazoa</taxon>
        <taxon>Ecdysozoa</taxon>
        <taxon>Arthropoda</taxon>
        <taxon>Hexapoda</taxon>
        <taxon>Insecta</taxon>
        <taxon>Pterygota</taxon>
        <taxon>Neoptera</taxon>
        <taxon>Paraneoptera</taxon>
        <taxon>Hemiptera</taxon>
        <taxon>Sternorrhyncha</taxon>
        <taxon>Coccoidea</taxon>
        <taxon>Coccidae</taxon>
        <taxon>Parthenolecanium</taxon>
    </lineage>
</organism>
<evidence type="ECO:0000256" key="4">
    <source>
        <dbReference type="ARBA" id="ARBA00023015"/>
    </source>
</evidence>
<keyword evidence="3" id="KW-0678">Repressor</keyword>
<evidence type="ECO:0000256" key="6">
    <source>
        <dbReference type="ARBA" id="ARBA00023242"/>
    </source>
</evidence>
<feature type="domain" description="Histone deacetylase complex subunit SAP130 C-terminal" evidence="8">
    <location>
        <begin position="506"/>
        <end position="837"/>
    </location>
</feature>
<dbReference type="EMBL" id="JBBCAQ010000004">
    <property type="protein sequence ID" value="KAK7603936.1"/>
    <property type="molecule type" value="Genomic_DNA"/>
</dbReference>
<keyword evidence="10" id="KW-1185">Reference proteome</keyword>
<dbReference type="PANTHER" id="PTHR13497">
    <property type="entry name" value="HISTONE DEACETYLASE COMPLEX SUBUNIT SAP130"/>
    <property type="match status" value="1"/>
</dbReference>
<comment type="similarity">
    <text evidence="2">Belongs to the SAP130 family.</text>
</comment>
<dbReference type="GO" id="GO:0000122">
    <property type="term" value="P:negative regulation of transcription by RNA polymerase II"/>
    <property type="evidence" value="ECO:0007669"/>
    <property type="project" value="TreeGrafter"/>
</dbReference>
<protein>
    <recommendedName>
        <fullName evidence="8">Histone deacetylase complex subunit SAP130 C-terminal domain-containing protein</fullName>
    </recommendedName>
</protein>
<feature type="region of interest" description="Disordered" evidence="7">
    <location>
        <begin position="471"/>
        <end position="601"/>
    </location>
</feature>
<sequence>MEMQSSDLNNHLPTSKAEADNMSSRSVLQPLPLTLTSQTSAATYSQATMSTSTFTNAPVRSEKPTNGSTLVQTNRFVSATSLNVAPYHIPKGTAAVANISVPKGKVSTPLVRTTPVPPAQSVTTGSSCSTSTFMPSLTRPVSTWVVANTTASALLQKSASLNVVSSTYVRPTNSLTVTSRITAPIATKPSETSVKPIIIHPPKQLITQAPNQLSERSTSGVLKTNVGMVTIRGSTITPALPPQARLSVPAQTTQSPRVTMLLPSTVRKPQTLAPKVIPQTSRAPFTVQSIPVSVSHTPSALTMNKKTAGITIGSNQTSISVQNTSPIVRTNPTVVPSNSLITVSEVRSTPSTNLLIQATPKPQSPMHSNANATAFSAPGKAYMYDSENFQVKRTLVSSSTTAFTSTVTSLPTTAISRQYNVVSSVNTSQIPRLNPIMVLETPRIATAVTSSTSAPLPSSALTIQSYMIPQGTSLGPVQSPLPPPPHQQQLQLQQAPQQPQRLSPVPQQPPTTLKQNASPRPSILRKRDIDGSMTKAQRNLGPLLNTVSVTSTTAPSSPPSPHLPDVGGGQSSNSSSTLSATSSPGVPSMDPESPTSKVEKAQVTIVAPSCDEEQLRSAASLVEMSPRKKPRKQQLTVTSTNEPKLEDEMEFITDNKIKKESKETTETTITTTTATTVVVPAPVQETLKATTSPSSSSKKRNMSILSGYSHGWKSRHHHFLRYNDVKYKEDKKPTVNDIANQKYVTQKINGWKIYHLSSQMEDLHDIEIEVVDKLSSLLKLFSSQEEEETNNKNLDRTNELIMGNMQRSKVVSDQLKEAKSQMMKVFNHKKHVSDIINKYASKRSIKKKGRY</sequence>
<feature type="compositionally biased region" description="Low complexity" evidence="7">
    <location>
        <begin position="571"/>
        <end position="583"/>
    </location>
</feature>
<dbReference type="Proteomes" id="UP001367676">
    <property type="component" value="Unassembled WGS sequence"/>
</dbReference>
<comment type="subcellular location">
    <subcellularLocation>
        <location evidence="1">Nucleus</location>
    </subcellularLocation>
</comment>
<feature type="compositionally biased region" description="Polar residues" evidence="7">
    <location>
        <begin position="510"/>
        <end position="519"/>
    </location>
</feature>
<name>A0AAN9Y9C7_9HEMI</name>
<evidence type="ECO:0000313" key="9">
    <source>
        <dbReference type="EMBL" id="KAK7603936.1"/>
    </source>
</evidence>
<evidence type="ECO:0000256" key="5">
    <source>
        <dbReference type="ARBA" id="ARBA00023163"/>
    </source>
</evidence>
<dbReference type="PANTHER" id="PTHR13497:SF3">
    <property type="entry name" value="HISTONE DEACETYLASE COMPLEX SUBUNIT SAP130"/>
    <property type="match status" value="1"/>
</dbReference>
<reference evidence="9 10" key="1">
    <citation type="submission" date="2024-03" db="EMBL/GenBank/DDBJ databases">
        <title>Adaptation during the transition from Ophiocordyceps entomopathogen to insect associate is accompanied by gene loss and intensified selection.</title>
        <authorList>
            <person name="Ward C.M."/>
            <person name="Onetto C.A."/>
            <person name="Borneman A.R."/>
        </authorList>
    </citation>
    <scope>NUCLEOTIDE SEQUENCE [LARGE SCALE GENOMIC DNA]</scope>
    <source>
        <strain evidence="9">AWRI1</strain>
        <tissue evidence="9">Single Adult Female</tissue>
    </source>
</reference>
<comment type="caution">
    <text evidence="9">The sequence shown here is derived from an EMBL/GenBank/DDBJ whole genome shotgun (WGS) entry which is preliminary data.</text>
</comment>
<feature type="compositionally biased region" description="Polar residues" evidence="7">
    <location>
        <begin position="1"/>
        <end position="13"/>
    </location>
</feature>
<feature type="compositionally biased region" description="Low complexity" evidence="7">
    <location>
        <begin position="546"/>
        <end position="555"/>
    </location>
</feature>
<feature type="region of interest" description="Disordered" evidence="7">
    <location>
        <begin position="621"/>
        <end position="640"/>
    </location>
</feature>
<feature type="compositionally biased region" description="Low complexity" evidence="7">
    <location>
        <begin position="487"/>
        <end position="504"/>
    </location>
</feature>
<dbReference type="InterPro" id="IPR024137">
    <property type="entry name" value="His_deAcase_cplx_SAP130"/>
</dbReference>
<evidence type="ECO:0000256" key="3">
    <source>
        <dbReference type="ARBA" id="ARBA00022491"/>
    </source>
</evidence>
<evidence type="ECO:0000256" key="7">
    <source>
        <dbReference type="SAM" id="MobiDB-lite"/>
    </source>
</evidence>
<dbReference type="GO" id="GO:0070822">
    <property type="term" value="C:Sin3-type complex"/>
    <property type="evidence" value="ECO:0007669"/>
    <property type="project" value="TreeGrafter"/>
</dbReference>
<accession>A0AAN9Y9C7</accession>
<evidence type="ECO:0000256" key="1">
    <source>
        <dbReference type="ARBA" id="ARBA00004123"/>
    </source>
</evidence>
<dbReference type="Pfam" id="PF16014">
    <property type="entry name" value="SAP130_C"/>
    <property type="match status" value="1"/>
</dbReference>
<gene>
    <name evidence="9" type="ORF">V9T40_004209</name>
</gene>
<proteinExistence type="inferred from homology"/>
<dbReference type="AlphaFoldDB" id="A0AAN9Y9C7"/>